<evidence type="ECO:0000313" key="2">
    <source>
        <dbReference type="EMBL" id="KAG2457339.1"/>
    </source>
</evidence>
<dbReference type="AlphaFoldDB" id="A0A8X7WXW2"/>
<feature type="domain" description="PH" evidence="1">
    <location>
        <begin position="166"/>
        <end position="197"/>
    </location>
</feature>
<dbReference type="PROSITE" id="PS50003">
    <property type="entry name" value="PH_DOMAIN"/>
    <property type="match status" value="1"/>
</dbReference>
<organism evidence="2 3">
    <name type="scientific">Polypterus senegalus</name>
    <name type="common">Senegal bichir</name>
    <dbReference type="NCBI Taxonomy" id="55291"/>
    <lineage>
        <taxon>Eukaryota</taxon>
        <taxon>Metazoa</taxon>
        <taxon>Chordata</taxon>
        <taxon>Craniata</taxon>
        <taxon>Vertebrata</taxon>
        <taxon>Euteleostomi</taxon>
        <taxon>Actinopterygii</taxon>
        <taxon>Polypteriformes</taxon>
        <taxon>Polypteridae</taxon>
        <taxon>Polypterus</taxon>
    </lineage>
</organism>
<dbReference type="InterPro" id="IPR001849">
    <property type="entry name" value="PH_domain"/>
</dbReference>
<keyword evidence="3" id="KW-1185">Reference proteome</keyword>
<accession>A0A8X7WXW2</accession>
<feature type="non-terminal residue" evidence="2">
    <location>
        <position position="248"/>
    </location>
</feature>
<dbReference type="InterPro" id="IPR052227">
    <property type="entry name" value="Arf-Rho-GAP_ANK-PH_domain"/>
</dbReference>
<proteinExistence type="predicted"/>
<dbReference type="Proteomes" id="UP000886611">
    <property type="component" value="Unassembled WGS sequence"/>
</dbReference>
<evidence type="ECO:0000259" key="1">
    <source>
        <dbReference type="PROSITE" id="PS50003"/>
    </source>
</evidence>
<dbReference type="SUPFAM" id="SSF50729">
    <property type="entry name" value="PH domain-like"/>
    <property type="match status" value="1"/>
</dbReference>
<dbReference type="PANTHER" id="PTHR45899:SF3">
    <property type="entry name" value="ARF-GAP WITH RHO-GAP DOMAIN, ANK REPEAT AND PH DOMAIN-CONTAINING PROTEIN 1"/>
    <property type="match status" value="1"/>
</dbReference>
<evidence type="ECO:0000313" key="3">
    <source>
        <dbReference type="Proteomes" id="UP000886611"/>
    </source>
</evidence>
<protein>
    <submittedName>
        <fullName evidence="2">ARAP1 protein</fullName>
    </submittedName>
</protein>
<dbReference type="GO" id="GO:0005547">
    <property type="term" value="F:phosphatidylinositol-3,4,5-trisphosphate binding"/>
    <property type="evidence" value="ECO:0007669"/>
    <property type="project" value="TreeGrafter"/>
</dbReference>
<sequence>MSDWVPTVSPPSWSLTVAAVQLHPMTSDMYRWHSKVKVTNLLLNAIVSPSSPSPLLSGWPFGCVVGLREKKGGLIPNADTRSLLGVSRQAGILFACDGYHSNRKPQALRYSSWLERGDSSECNEEMNPADDNLFDTLDMSDKEVYSKRFIPTASITQINNVGDQKFEVVTGNRTFVFRAESDFDRNEWVSVLQQTIKDQKSSSSESIFQSSSTASEEKQGYLELRGLRSKLYVVVSGDKVFLYKNMEV</sequence>
<dbReference type="PANTHER" id="PTHR45899">
    <property type="entry name" value="RHO GTPASE ACTIVATING PROTEIN AT 15B, ISOFORM C"/>
    <property type="match status" value="1"/>
</dbReference>
<dbReference type="EMBL" id="JAATIS010008602">
    <property type="protein sequence ID" value="KAG2457339.1"/>
    <property type="molecule type" value="Genomic_DNA"/>
</dbReference>
<gene>
    <name evidence="2" type="primary">Arap1_0</name>
    <name evidence="2" type="ORF">GTO96_0013786</name>
</gene>
<dbReference type="GO" id="GO:0005096">
    <property type="term" value="F:GTPase activator activity"/>
    <property type="evidence" value="ECO:0007669"/>
    <property type="project" value="TreeGrafter"/>
</dbReference>
<feature type="non-terminal residue" evidence="2">
    <location>
        <position position="1"/>
    </location>
</feature>
<reference evidence="2 3" key="1">
    <citation type="journal article" date="2021" name="Cell">
        <title>Tracing the genetic footprints of vertebrate landing in non-teleost ray-finned fishes.</title>
        <authorList>
            <person name="Bi X."/>
            <person name="Wang K."/>
            <person name="Yang L."/>
            <person name="Pan H."/>
            <person name="Jiang H."/>
            <person name="Wei Q."/>
            <person name="Fang M."/>
            <person name="Yu H."/>
            <person name="Zhu C."/>
            <person name="Cai Y."/>
            <person name="He Y."/>
            <person name="Gan X."/>
            <person name="Zeng H."/>
            <person name="Yu D."/>
            <person name="Zhu Y."/>
            <person name="Jiang H."/>
            <person name="Qiu Q."/>
            <person name="Yang H."/>
            <person name="Zhang Y.E."/>
            <person name="Wang W."/>
            <person name="Zhu M."/>
            <person name="He S."/>
            <person name="Zhang G."/>
        </authorList>
    </citation>
    <scope>NUCLEOTIDE SEQUENCE [LARGE SCALE GENOMIC DNA]</scope>
    <source>
        <strain evidence="2">Bchr_013</strain>
    </source>
</reference>
<name>A0A8X7WXW2_POLSE</name>
<dbReference type="GO" id="GO:0008360">
    <property type="term" value="P:regulation of cell shape"/>
    <property type="evidence" value="ECO:0007669"/>
    <property type="project" value="TreeGrafter"/>
</dbReference>
<dbReference type="Gene3D" id="2.30.29.30">
    <property type="entry name" value="Pleckstrin-homology domain (PH domain)/Phosphotyrosine-binding domain (PTB)"/>
    <property type="match status" value="1"/>
</dbReference>
<comment type="caution">
    <text evidence="2">The sequence shown here is derived from an EMBL/GenBank/DDBJ whole genome shotgun (WGS) entry which is preliminary data.</text>
</comment>
<dbReference type="GO" id="GO:0005737">
    <property type="term" value="C:cytoplasm"/>
    <property type="evidence" value="ECO:0007669"/>
    <property type="project" value="TreeGrafter"/>
</dbReference>
<dbReference type="InterPro" id="IPR011993">
    <property type="entry name" value="PH-like_dom_sf"/>
</dbReference>